<dbReference type="EMBL" id="LBVP01000001">
    <property type="protein sequence ID" value="KKQ90156.1"/>
    <property type="molecule type" value="Genomic_DNA"/>
</dbReference>
<dbReference type="AlphaFoldDB" id="A0A0G0PLJ6"/>
<reference evidence="1 2" key="1">
    <citation type="journal article" date="2015" name="Nature">
        <title>rRNA introns, odd ribosomes, and small enigmatic genomes across a large radiation of phyla.</title>
        <authorList>
            <person name="Brown C.T."/>
            <person name="Hug L.A."/>
            <person name="Thomas B.C."/>
            <person name="Sharon I."/>
            <person name="Castelle C.J."/>
            <person name="Singh A."/>
            <person name="Wilkins M.J."/>
            <person name="Williams K.H."/>
            <person name="Banfield J.F."/>
        </authorList>
    </citation>
    <scope>NUCLEOTIDE SEQUENCE [LARGE SCALE GENOMIC DNA]</scope>
</reference>
<evidence type="ECO:0000313" key="1">
    <source>
        <dbReference type="EMBL" id="KKQ90156.1"/>
    </source>
</evidence>
<name>A0A0G0PLJ6_9BACT</name>
<sequence>MSREMRLRPFGDENYRILLIDNPEGGVGIFVKVNRSIIQDYAQKSLASLKDAGYQGDHEQFAQDIALAYYAANCGESETPRTVMWADDSKKEVLKKLRDAIAHQRWGKTINQLPKIEESFDSLRTGAVSEDLIGYARGAALRGLIAATHGREDTPIVYFDRMRHYPAFSRDLLAIFDHFEITEEDMQRFDPDFHDYFFERLDAAVEVLNAKKPNAEPWESWPLSENPVWQKYQEDWDDYQTWLEKKRGSQ</sequence>
<evidence type="ECO:0000313" key="2">
    <source>
        <dbReference type="Proteomes" id="UP000034893"/>
    </source>
</evidence>
<accession>A0A0G0PLJ6</accession>
<protein>
    <submittedName>
        <fullName evidence="1">Uncharacterized protein</fullName>
    </submittedName>
</protein>
<gene>
    <name evidence="1" type="ORF">UT12_C0001G0024</name>
</gene>
<organism evidence="1 2">
    <name type="scientific">Candidatus Curtissbacteria bacterium GW2011_GWC2_38_9</name>
    <dbReference type="NCBI Taxonomy" id="1618414"/>
    <lineage>
        <taxon>Bacteria</taxon>
        <taxon>Candidatus Curtissiibacteriota</taxon>
    </lineage>
</organism>
<comment type="caution">
    <text evidence="1">The sequence shown here is derived from an EMBL/GenBank/DDBJ whole genome shotgun (WGS) entry which is preliminary data.</text>
</comment>
<dbReference type="Proteomes" id="UP000034893">
    <property type="component" value="Unassembled WGS sequence"/>
</dbReference>
<proteinExistence type="predicted"/>